<sequence>MHIHWCVAVLAIDGLINLCKLQLLHWLISYQNTFSLS</sequence>
<reference evidence="1" key="1">
    <citation type="submission" date="2014-09" db="EMBL/GenBank/DDBJ databases">
        <authorList>
            <person name="Magalhaes I.L.F."/>
            <person name="Oliveira U."/>
            <person name="Santos F.R."/>
            <person name="Vidigal T.H.D.A."/>
            <person name="Brescovit A.D."/>
            <person name="Santos A.J."/>
        </authorList>
    </citation>
    <scope>NUCLEOTIDE SEQUENCE</scope>
    <source>
        <tissue evidence="1">Shoot tissue taken approximately 20 cm above the soil surface</tissue>
    </source>
</reference>
<accession>A0A0A9BQN3</accession>
<protein>
    <submittedName>
        <fullName evidence="1">Uncharacterized protein</fullName>
    </submittedName>
</protein>
<proteinExistence type="predicted"/>
<dbReference type="AlphaFoldDB" id="A0A0A9BQN3"/>
<reference evidence="1" key="2">
    <citation type="journal article" date="2015" name="Data Brief">
        <title>Shoot transcriptome of the giant reed, Arundo donax.</title>
        <authorList>
            <person name="Barrero R.A."/>
            <person name="Guerrero F.D."/>
            <person name="Moolhuijzen P."/>
            <person name="Goolsby J.A."/>
            <person name="Tidwell J."/>
            <person name="Bellgard S.E."/>
            <person name="Bellgard M.I."/>
        </authorList>
    </citation>
    <scope>NUCLEOTIDE SEQUENCE</scope>
    <source>
        <tissue evidence="1">Shoot tissue taken approximately 20 cm above the soil surface</tissue>
    </source>
</reference>
<dbReference type="EMBL" id="GBRH01233427">
    <property type="protein sequence ID" value="JAD64468.1"/>
    <property type="molecule type" value="Transcribed_RNA"/>
</dbReference>
<organism evidence="1">
    <name type="scientific">Arundo donax</name>
    <name type="common">Giant reed</name>
    <name type="synonym">Donax arundinaceus</name>
    <dbReference type="NCBI Taxonomy" id="35708"/>
    <lineage>
        <taxon>Eukaryota</taxon>
        <taxon>Viridiplantae</taxon>
        <taxon>Streptophyta</taxon>
        <taxon>Embryophyta</taxon>
        <taxon>Tracheophyta</taxon>
        <taxon>Spermatophyta</taxon>
        <taxon>Magnoliopsida</taxon>
        <taxon>Liliopsida</taxon>
        <taxon>Poales</taxon>
        <taxon>Poaceae</taxon>
        <taxon>PACMAD clade</taxon>
        <taxon>Arundinoideae</taxon>
        <taxon>Arundineae</taxon>
        <taxon>Arundo</taxon>
    </lineage>
</organism>
<name>A0A0A9BQN3_ARUDO</name>
<evidence type="ECO:0000313" key="1">
    <source>
        <dbReference type="EMBL" id="JAD64468.1"/>
    </source>
</evidence>